<comment type="similarity">
    <text evidence="2 9">Belongs to the DXR family.</text>
</comment>
<feature type="binding site" evidence="9">
    <location>
        <position position="129"/>
    </location>
    <ligand>
        <name>NADPH</name>
        <dbReference type="ChEBI" id="CHEBI:57783"/>
    </ligand>
</feature>
<keyword evidence="9" id="KW-0460">Magnesium</keyword>
<keyword evidence="7 9" id="KW-0414">Isoprene biosynthesis</keyword>
<dbReference type="EC" id="1.1.1.267" evidence="9"/>
<evidence type="ECO:0000259" key="11">
    <source>
        <dbReference type="Pfam" id="PF08436"/>
    </source>
</evidence>
<feature type="binding site" evidence="9">
    <location>
        <position position="20"/>
    </location>
    <ligand>
        <name>NADPH</name>
        <dbReference type="ChEBI" id="CHEBI:57783"/>
    </ligand>
</feature>
<keyword evidence="3 9" id="KW-0479">Metal-binding</keyword>
<feature type="binding site" evidence="9">
    <location>
        <position position="226"/>
    </location>
    <ligand>
        <name>1-deoxy-D-xylulose 5-phosphate</name>
        <dbReference type="ChEBI" id="CHEBI:57792"/>
    </ligand>
</feature>
<feature type="binding site" evidence="9">
    <location>
        <position position="217"/>
    </location>
    <ligand>
        <name>1-deoxy-D-xylulose 5-phosphate</name>
        <dbReference type="ChEBI" id="CHEBI:57792"/>
    </ligand>
</feature>
<dbReference type="NCBIfam" id="TIGR00243">
    <property type="entry name" value="Dxr"/>
    <property type="match status" value="1"/>
</dbReference>
<dbReference type="SUPFAM" id="SSF51735">
    <property type="entry name" value="NAD(P)-binding Rossmann-fold domains"/>
    <property type="match status" value="1"/>
</dbReference>
<evidence type="ECO:0000256" key="7">
    <source>
        <dbReference type="ARBA" id="ARBA00023229"/>
    </source>
</evidence>
<dbReference type="InterPro" id="IPR003821">
    <property type="entry name" value="DXP_reductoisomerase"/>
</dbReference>
<comment type="function">
    <text evidence="9">Catalyzes the NADPH-dependent rearrangement and reduction of 1-deoxy-D-xylulose-5-phosphate (DXP) to 2-C-methyl-D-erythritol 4-phosphate (MEP).</text>
</comment>
<evidence type="ECO:0000256" key="1">
    <source>
        <dbReference type="ARBA" id="ARBA00005094"/>
    </source>
</evidence>
<dbReference type="PANTHER" id="PTHR30525">
    <property type="entry name" value="1-DEOXY-D-XYLULOSE 5-PHOSPHATE REDUCTOISOMERASE"/>
    <property type="match status" value="1"/>
</dbReference>
<dbReference type="Pfam" id="PF02670">
    <property type="entry name" value="DXP_reductoisom"/>
    <property type="match status" value="1"/>
</dbReference>
<feature type="binding site" evidence="9">
    <location>
        <position position="18"/>
    </location>
    <ligand>
        <name>NADPH</name>
        <dbReference type="ChEBI" id="CHEBI:57783"/>
    </ligand>
</feature>
<keyword evidence="5 9" id="KW-0560">Oxidoreductase</keyword>
<dbReference type="Pfam" id="PF13288">
    <property type="entry name" value="DXPR_C"/>
    <property type="match status" value="1"/>
</dbReference>
<keyword evidence="6 9" id="KW-0464">Manganese</keyword>
<gene>
    <name evidence="9" type="primary">dxr</name>
    <name evidence="13" type="ORF">QOZ94_003870</name>
</gene>
<feature type="binding site" evidence="9">
    <location>
        <position position="157"/>
    </location>
    <ligand>
        <name>1-deoxy-D-xylulose 5-phosphate</name>
        <dbReference type="ChEBI" id="CHEBI:57792"/>
    </ligand>
</feature>
<feature type="binding site" evidence="9">
    <location>
        <position position="155"/>
    </location>
    <ligand>
        <name>Mn(2+)</name>
        <dbReference type="ChEBI" id="CHEBI:29035"/>
    </ligand>
</feature>
<feature type="binding site" evidence="9">
    <location>
        <position position="181"/>
    </location>
    <ligand>
        <name>1-deoxy-D-xylulose 5-phosphate</name>
        <dbReference type="ChEBI" id="CHEBI:57792"/>
    </ligand>
</feature>
<dbReference type="InterPro" id="IPR036169">
    <property type="entry name" value="DXPR_C_sf"/>
</dbReference>
<dbReference type="InterPro" id="IPR013512">
    <property type="entry name" value="DXP_reductoisomerase_N"/>
</dbReference>
<dbReference type="Proteomes" id="UP001241747">
    <property type="component" value="Unassembled WGS sequence"/>
</dbReference>
<dbReference type="GO" id="GO:0030604">
    <property type="term" value="F:1-deoxy-D-xylulose-5-phosphate reductoisomerase activity"/>
    <property type="evidence" value="ECO:0007669"/>
    <property type="project" value="UniProtKB-EC"/>
</dbReference>
<feature type="binding site" evidence="9">
    <location>
        <position position="157"/>
    </location>
    <ligand>
        <name>Mn(2+)</name>
        <dbReference type="ChEBI" id="CHEBI:29035"/>
    </ligand>
</feature>
<dbReference type="HAMAP" id="MF_00183">
    <property type="entry name" value="DXP_reductoisom"/>
    <property type="match status" value="1"/>
</dbReference>
<comment type="caution">
    <text evidence="13">The sequence shown here is derived from an EMBL/GenBank/DDBJ whole genome shotgun (WGS) entry which is preliminary data.</text>
</comment>
<dbReference type="RefSeq" id="WP_237345858.1">
    <property type="nucleotide sequence ID" value="NZ_JABWGX010000013.1"/>
</dbReference>
<organism evidence="13 14">
    <name type="scientific">Xanthobacter agilis</name>
    <dbReference type="NCBI Taxonomy" id="47492"/>
    <lineage>
        <taxon>Bacteria</taxon>
        <taxon>Pseudomonadati</taxon>
        <taxon>Pseudomonadota</taxon>
        <taxon>Alphaproteobacteria</taxon>
        <taxon>Hyphomicrobiales</taxon>
        <taxon>Xanthobacteraceae</taxon>
        <taxon>Xanthobacter</taxon>
    </lineage>
</organism>
<evidence type="ECO:0000256" key="5">
    <source>
        <dbReference type="ARBA" id="ARBA00023002"/>
    </source>
</evidence>
<protein>
    <recommendedName>
        <fullName evidence="9">1-deoxy-D-xylulose 5-phosphate reductoisomerase</fullName>
        <shortName evidence="9">DXP reductoisomerase</shortName>
        <ecNumber evidence="9">1.1.1.267</ecNumber>
    </recommendedName>
    <alternativeName>
        <fullName evidence="9">1-deoxyxylulose-5-phosphate reductoisomerase</fullName>
    </alternativeName>
    <alternativeName>
        <fullName evidence="9">2-C-methyl-D-erythritol 4-phosphate synthase</fullName>
    </alternativeName>
</protein>
<feature type="binding site" evidence="9">
    <location>
        <position position="226"/>
    </location>
    <ligand>
        <name>Mn(2+)</name>
        <dbReference type="ChEBI" id="CHEBI:29035"/>
    </ligand>
</feature>
<feature type="domain" description="1-deoxy-D-xylulose 5-phosphate reductoisomerase N-terminal" evidence="10">
    <location>
        <begin position="12"/>
        <end position="137"/>
    </location>
</feature>
<feature type="binding site" evidence="9">
    <location>
        <position position="130"/>
    </location>
    <ligand>
        <name>1-deoxy-D-xylulose 5-phosphate</name>
        <dbReference type="ChEBI" id="CHEBI:57792"/>
    </ligand>
</feature>
<dbReference type="Pfam" id="PF08436">
    <property type="entry name" value="DXP_redisom_C"/>
    <property type="match status" value="1"/>
</dbReference>
<evidence type="ECO:0000259" key="10">
    <source>
        <dbReference type="Pfam" id="PF02670"/>
    </source>
</evidence>
<dbReference type="SUPFAM" id="SSF55347">
    <property type="entry name" value="Glyceraldehyde-3-phosphate dehydrogenase-like, C-terminal domain"/>
    <property type="match status" value="1"/>
</dbReference>
<feature type="domain" description="DXP reductoisomerase C-terminal" evidence="12">
    <location>
        <begin position="266"/>
        <end position="383"/>
    </location>
</feature>
<feature type="binding site" evidence="9">
    <location>
        <position position="44"/>
    </location>
    <ligand>
        <name>NADPH</name>
        <dbReference type="ChEBI" id="CHEBI:57783"/>
    </ligand>
</feature>
<feature type="binding site" evidence="9">
    <location>
        <position position="204"/>
    </location>
    <ligand>
        <name>1-deoxy-D-xylulose 5-phosphate</name>
        <dbReference type="ChEBI" id="CHEBI:57792"/>
    </ligand>
</feature>
<evidence type="ECO:0000313" key="14">
    <source>
        <dbReference type="Proteomes" id="UP001241747"/>
    </source>
</evidence>
<feature type="domain" description="1-deoxy-D-xylulose 5-phosphate reductoisomerase C-terminal" evidence="11">
    <location>
        <begin position="151"/>
        <end position="234"/>
    </location>
</feature>
<feature type="binding site" evidence="9">
    <location>
        <position position="223"/>
    </location>
    <ligand>
        <name>1-deoxy-D-xylulose 5-phosphate</name>
        <dbReference type="ChEBI" id="CHEBI:57792"/>
    </ligand>
</feature>
<evidence type="ECO:0000256" key="2">
    <source>
        <dbReference type="ARBA" id="ARBA00006825"/>
    </source>
</evidence>
<proteinExistence type="inferred from homology"/>
<name>A0ABU0LIU1_XANAG</name>
<evidence type="ECO:0000256" key="8">
    <source>
        <dbReference type="ARBA" id="ARBA00048543"/>
    </source>
</evidence>
<dbReference type="InterPro" id="IPR013644">
    <property type="entry name" value="DXP_reductoisomerase_C"/>
</dbReference>
<dbReference type="SUPFAM" id="SSF69055">
    <property type="entry name" value="1-deoxy-D-xylulose-5-phosphate reductoisomerase, C-terminal domain"/>
    <property type="match status" value="1"/>
</dbReference>
<keyword evidence="4 9" id="KW-0521">NADP</keyword>
<dbReference type="Gene3D" id="1.10.1740.10">
    <property type="match status" value="1"/>
</dbReference>
<evidence type="ECO:0000256" key="3">
    <source>
        <dbReference type="ARBA" id="ARBA00022723"/>
    </source>
</evidence>
<evidence type="ECO:0000256" key="4">
    <source>
        <dbReference type="ARBA" id="ARBA00022857"/>
    </source>
</evidence>
<sequence length="397" mass="40674">MEHASDHPRQRLTLLGATGSIGRSVAKVLADAPGRFQVEAVAGGRDVAALAETARALGARFAAVADPKAGPALADALAGSGIASGAGPSAVLEAAARACDLVVSAIVGVAGLAPSVAALGAGRRMALANKECLVAAGAFFMAEAARRGVELLPMDSEHNAIFQALSAAPARAVEKVTITASGGPFRLKRREEIARATPADALKHPNWSMGAKITIDSATMMNKGLELIEAHHLFALPAERLDAVVHPESVVHGLVSFVDGAVVAGLAVPDMCVPIAHCLSYPDRFVTTSRRLDLVAAGKLTFEAPDEARFPALRLARAAMAEGGAAPTRLNAANEVAVAAFLDGRLSFYGLTDLVEETLARLDGAAAPASVDDALALDAEARRLSEGLLPKFAAKAS</sequence>
<feature type="binding site" evidence="9">
    <location>
        <position position="131"/>
    </location>
    <ligand>
        <name>NADPH</name>
        <dbReference type="ChEBI" id="CHEBI:57783"/>
    </ligand>
</feature>
<dbReference type="InterPro" id="IPR036291">
    <property type="entry name" value="NAD(P)-bd_dom_sf"/>
</dbReference>
<dbReference type="PIRSF" id="PIRSF006205">
    <property type="entry name" value="Dxp_reductismrs"/>
    <property type="match status" value="1"/>
</dbReference>
<comment type="caution">
    <text evidence="9">Lacks conserved residue(s) required for the propagation of feature annotation.</text>
</comment>
<comment type="pathway">
    <text evidence="1 9">Isoprenoid biosynthesis; isopentenyl diphosphate biosynthesis via DXP pathway; isopentenyl diphosphate from 1-deoxy-D-xylulose 5-phosphate: step 1/6.</text>
</comment>
<evidence type="ECO:0000256" key="6">
    <source>
        <dbReference type="ARBA" id="ARBA00023211"/>
    </source>
</evidence>
<evidence type="ECO:0000256" key="9">
    <source>
        <dbReference type="HAMAP-Rule" id="MF_00183"/>
    </source>
</evidence>
<dbReference type="PANTHER" id="PTHR30525:SF0">
    <property type="entry name" value="1-DEOXY-D-XYLULOSE 5-PHOSPHATE REDUCTOISOMERASE, CHLOROPLASTIC"/>
    <property type="match status" value="1"/>
</dbReference>
<dbReference type="Gene3D" id="3.40.50.720">
    <property type="entry name" value="NAD(P)-binding Rossmann-like Domain"/>
    <property type="match status" value="1"/>
</dbReference>
<evidence type="ECO:0000259" key="12">
    <source>
        <dbReference type="Pfam" id="PF13288"/>
    </source>
</evidence>
<comment type="catalytic activity">
    <reaction evidence="8">
        <text>2-C-methyl-D-erythritol 4-phosphate + NADP(+) = 1-deoxy-D-xylulose 5-phosphate + NADPH + H(+)</text>
        <dbReference type="Rhea" id="RHEA:13717"/>
        <dbReference type="ChEBI" id="CHEBI:15378"/>
        <dbReference type="ChEBI" id="CHEBI:57783"/>
        <dbReference type="ChEBI" id="CHEBI:57792"/>
        <dbReference type="ChEBI" id="CHEBI:58262"/>
        <dbReference type="ChEBI" id="CHEBI:58349"/>
        <dbReference type="EC" id="1.1.1.267"/>
    </reaction>
    <physiologicalReaction direction="right-to-left" evidence="8">
        <dbReference type="Rhea" id="RHEA:13719"/>
    </physiologicalReaction>
</comment>
<feature type="binding site" evidence="9">
    <location>
        <position position="45"/>
    </location>
    <ligand>
        <name>NADPH</name>
        <dbReference type="ChEBI" id="CHEBI:57783"/>
    </ligand>
</feature>
<feature type="binding site" evidence="9">
    <location>
        <position position="156"/>
    </location>
    <ligand>
        <name>1-deoxy-D-xylulose 5-phosphate</name>
        <dbReference type="ChEBI" id="CHEBI:57792"/>
    </ligand>
</feature>
<reference evidence="13 14" key="1">
    <citation type="submission" date="2023-07" db="EMBL/GenBank/DDBJ databases">
        <title>Genomic Encyclopedia of Type Strains, Phase IV (KMG-IV): sequencing the most valuable type-strain genomes for metagenomic binning, comparative biology and taxonomic classification.</title>
        <authorList>
            <person name="Goeker M."/>
        </authorList>
    </citation>
    <scope>NUCLEOTIDE SEQUENCE [LARGE SCALE GENOMIC DNA]</scope>
    <source>
        <strain evidence="13 14">DSM 3770</strain>
    </source>
</reference>
<dbReference type="EMBL" id="JAUSVY010000012">
    <property type="protein sequence ID" value="MDQ0507054.1"/>
    <property type="molecule type" value="Genomic_DNA"/>
</dbReference>
<feature type="binding site" evidence="9">
    <location>
        <position position="19"/>
    </location>
    <ligand>
        <name>NADPH</name>
        <dbReference type="ChEBI" id="CHEBI:57783"/>
    </ligand>
</feature>
<accession>A0ABU0LIU1</accession>
<feature type="binding site" evidence="9">
    <location>
        <position position="21"/>
    </location>
    <ligand>
        <name>NADPH</name>
        <dbReference type="ChEBI" id="CHEBI:57783"/>
    </ligand>
</feature>
<dbReference type="InterPro" id="IPR026877">
    <property type="entry name" value="DXPR_C"/>
</dbReference>
<evidence type="ECO:0000313" key="13">
    <source>
        <dbReference type="EMBL" id="MDQ0507054.1"/>
    </source>
</evidence>
<feature type="binding site" evidence="9">
    <location>
        <position position="210"/>
    </location>
    <ligand>
        <name>NADPH</name>
        <dbReference type="ChEBI" id="CHEBI:57783"/>
    </ligand>
</feature>
<comment type="cofactor">
    <cofactor evidence="9">
        <name>Mg(2+)</name>
        <dbReference type="ChEBI" id="CHEBI:18420"/>
    </cofactor>
    <cofactor evidence="9">
        <name>Mn(2+)</name>
        <dbReference type="ChEBI" id="CHEBI:29035"/>
    </cofactor>
</comment>
<keyword evidence="14" id="KW-1185">Reference proteome</keyword>
<feature type="binding site" evidence="9">
    <location>
        <position position="222"/>
    </location>
    <ligand>
        <name>1-deoxy-D-xylulose 5-phosphate</name>
        <dbReference type="ChEBI" id="CHEBI:57792"/>
    </ligand>
</feature>